<sequence>MALLRSIIDLMDLIGCDLGGLIEIIRFIWRCIVETLVSVQLQRLLGDGTGRGGGNGSNRAEMCLLTPEADRNLDAASQTMRSQTRDDDYDYGLPVGSSSQVGRG</sequence>
<dbReference type="AlphaFoldDB" id="A0A8W7P2G7"/>
<dbReference type="EnsemblMetazoa" id="ACOM024184-RA">
    <property type="protein sequence ID" value="ACOM024184-PA.1"/>
    <property type="gene ID" value="ACOM024184"/>
</dbReference>
<accession>A0A8W7P2G7</accession>
<feature type="region of interest" description="Disordered" evidence="1">
    <location>
        <begin position="75"/>
        <end position="104"/>
    </location>
</feature>
<name>A0A8W7P2G7_ANOCL</name>
<organism evidence="2">
    <name type="scientific">Anopheles coluzzii</name>
    <name type="common">African malaria mosquito</name>
    <dbReference type="NCBI Taxonomy" id="1518534"/>
    <lineage>
        <taxon>Eukaryota</taxon>
        <taxon>Metazoa</taxon>
        <taxon>Ecdysozoa</taxon>
        <taxon>Arthropoda</taxon>
        <taxon>Hexapoda</taxon>
        <taxon>Insecta</taxon>
        <taxon>Pterygota</taxon>
        <taxon>Neoptera</taxon>
        <taxon>Endopterygota</taxon>
        <taxon>Diptera</taxon>
        <taxon>Nematocera</taxon>
        <taxon>Culicoidea</taxon>
        <taxon>Culicidae</taxon>
        <taxon>Anophelinae</taxon>
        <taxon>Anopheles</taxon>
    </lineage>
</organism>
<protein>
    <submittedName>
        <fullName evidence="2">Uncharacterized protein</fullName>
    </submittedName>
</protein>
<evidence type="ECO:0000256" key="1">
    <source>
        <dbReference type="SAM" id="MobiDB-lite"/>
    </source>
</evidence>
<reference evidence="2" key="1">
    <citation type="submission" date="2022-08" db="UniProtKB">
        <authorList>
            <consortium name="EnsemblMetazoa"/>
        </authorList>
    </citation>
    <scope>IDENTIFICATION</scope>
</reference>
<evidence type="ECO:0000313" key="2">
    <source>
        <dbReference type="EnsemblMetazoa" id="ACOM024184-PA.1"/>
    </source>
</evidence>
<dbReference type="Proteomes" id="UP000075882">
    <property type="component" value="Unassembled WGS sequence"/>
</dbReference>
<proteinExistence type="predicted"/>